<dbReference type="PANTHER" id="PTHR44229:SF4">
    <property type="entry name" value="15-HYDROXYPROSTAGLANDIN DEHYDROGENASE [NAD(+)]"/>
    <property type="match status" value="1"/>
</dbReference>
<keyword evidence="2" id="KW-0560">Oxidoreductase</keyword>
<dbReference type="EMBL" id="NCSJ02000167">
    <property type="protein sequence ID" value="RFU28326.1"/>
    <property type="molecule type" value="Genomic_DNA"/>
</dbReference>
<sequence>MRMAVGNFPLGGKIVIVTGGGSGINLAFVKLVLEKGARVVVADLSLSDEARGFISTSNKEGEVVVFQRCDVSNWGELESLIPFAEKQFGLVPDVYIAGAGVFEPVNIISQTCPPFADKNLEPHFWTNTEKSGYKVVDINLNHPIKLTRLALEALAKKQQKGVVLVVGSMTAFSPQYSSPLYCATKAGVTLFVRSMEDADEREGVKVVLICPGIVETPLWKDRPDVRSGLTGEGFITPEHVARSMVDLIEDGNYGGGTVLEVSSNELPRVLPVWDITPPEISWIPGPEEIDRMNSITPDNSEETQRGPMNWVIL</sequence>
<proteinExistence type="inferred from homology"/>
<dbReference type="InterPro" id="IPR002347">
    <property type="entry name" value="SDR_fam"/>
</dbReference>
<protein>
    <submittedName>
        <fullName evidence="3">Uncharacterized protein</fullName>
    </submittedName>
</protein>
<dbReference type="STRING" id="5539.A0A3E2H4K6"/>
<dbReference type="InterPro" id="IPR036291">
    <property type="entry name" value="NAD(P)-bd_dom_sf"/>
</dbReference>
<gene>
    <name evidence="3" type="ORF">B7463_g8011</name>
</gene>
<comment type="caution">
    <text evidence="3">The sequence shown here is derived from an EMBL/GenBank/DDBJ whole genome shotgun (WGS) entry which is preliminary data.</text>
</comment>
<dbReference type="OMA" id="VRCMAPL"/>
<feature type="non-terminal residue" evidence="3">
    <location>
        <position position="313"/>
    </location>
</feature>
<evidence type="ECO:0000313" key="4">
    <source>
        <dbReference type="Proteomes" id="UP000258309"/>
    </source>
</evidence>
<evidence type="ECO:0000256" key="2">
    <source>
        <dbReference type="ARBA" id="ARBA00023002"/>
    </source>
</evidence>
<dbReference type="PANTHER" id="PTHR44229">
    <property type="entry name" value="15-HYDROXYPROSTAGLANDIN DEHYDROGENASE [NAD(+)]"/>
    <property type="match status" value="1"/>
</dbReference>
<dbReference type="Proteomes" id="UP000258309">
    <property type="component" value="Unassembled WGS sequence"/>
</dbReference>
<dbReference type="PRINTS" id="PR00081">
    <property type="entry name" value="GDHRDH"/>
</dbReference>
<evidence type="ECO:0000313" key="3">
    <source>
        <dbReference type="EMBL" id="RFU28326.1"/>
    </source>
</evidence>
<accession>A0A3E2H4K6</accession>
<dbReference type="GO" id="GO:0005737">
    <property type="term" value="C:cytoplasm"/>
    <property type="evidence" value="ECO:0007669"/>
    <property type="project" value="TreeGrafter"/>
</dbReference>
<keyword evidence="4" id="KW-1185">Reference proteome</keyword>
<organism evidence="3 4">
    <name type="scientific">Scytalidium lignicola</name>
    <name type="common">Hyphomycete</name>
    <dbReference type="NCBI Taxonomy" id="5539"/>
    <lineage>
        <taxon>Eukaryota</taxon>
        <taxon>Fungi</taxon>
        <taxon>Dikarya</taxon>
        <taxon>Ascomycota</taxon>
        <taxon>Pezizomycotina</taxon>
        <taxon>Leotiomycetes</taxon>
        <taxon>Leotiomycetes incertae sedis</taxon>
        <taxon>Scytalidium</taxon>
    </lineage>
</organism>
<dbReference type="OrthoDB" id="37659at2759"/>
<dbReference type="GO" id="GO:0016616">
    <property type="term" value="F:oxidoreductase activity, acting on the CH-OH group of donors, NAD or NADP as acceptor"/>
    <property type="evidence" value="ECO:0007669"/>
    <property type="project" value="TreeGrafter"/>
</dbReference>
<comment type="similarity">
    <text evidence="1">Belongs to the short-chain dehydrogenases/reductases (SDR) family.</text>
</comment>
<dbReference type="AlphaFoldDB" id="A0A3E2H4K6"/>
<reference evidence="3 4" key="1">
    <citation type="submission" date="2018-05" db="EMBL/GenBank/DDBJ databases">
        <title>Draft genome sequence of Scytalidium lignicola DSM 105466, a ubiquitous saprotrophic fungus.</title>
        <authorList>
            <person name="Buettner E."/>
            <person name="Gebauer A.M."/>
            <person name="Hofrichter M."/>
            <person name="Liers C."/>
            <person name="Kellner H."/>
        </authorList>
    </citation>
    <scope>NUCLEOTIDE SEQUENCE [LARGE SCALE GENOMIC DNA]</scope>
    <source>
        <strain evidence="3 4">DSM 105466</strain>
    </source>
</reference>
<dbReference type="SUPFAM" id="SSF51735">
    <property type="entry name" value="NAD(P)-binding Rossmann-fold domains"/>
    <property type="match status" value="1"/>
</dbReference>
<dbReference type="Pfam" id="PF00106">
    <property type="entry name" value="adh_short"/>
    <property type="match status" value="1"/>
</dbReference>
<feature type="non-terminal residue" evidence="3">
    <location>
        <position position="1"/>
    </location>
</feature>
<name>A0A3E2H4K6_SCYLI</name>
<evidence type="ECO:0000256" key="1">
    <source>
        <dbReference type="ARBA" id="ARBA00006484"/>
    </source>
</evidence>
<dbReference type="Gene3D" id="3.40.50.720">
    <property type="entry name" value="NAD(P)-binding Rossmann-like Domain"/>
    <property type="match status" value="1"/>
</dbReference>